<organism evidence="2 3">
    <name type="scientific">Thiorhodococcus mannitoliphagus</name>
    <dbReference type="NCBI Taxonomy" id="329406"/>
    <lineage>
        <taxon>Bacteria</taxon>
        <taxon>Pseudomonadati</taxon>
        <taxon>Pseudomonadota</taxon>
        <taxon>Gammaproteobacteria</taxon>
        <taxon>Chromatiales</taxon>
        <taxon>Chromatiaceae</taxon>
        <taxon>Thiorhodococcus</taxon>
    </lineage>
</organism>
<accession>A0A6P1DU07</accession>
<sequence>MRTLHASFILFLVLCCSVAATAQDQPSIRLVAAAPTSAATPASLASDITGTVPALRAGAETSGFLDGTVWAAVARRHELDPRLLYGVALQETRHRAGPHTSAPWPYTLRGPTGPQFHASRPAAARALRKLMARHRPEAIDVGLMQINLHWHGDKVADPAQLLDARTNLEIAAEILVEAIQSAPGDLALGVGRYHHWKDAAIARAYGRRVLRLVRAMTASG</sequence>
<dbReference type="Proteomes" id="UP000471640">
    <property type="component" value="Unassembled WGS sequence"/>
</dbReference>
<dbReference type="RefSeq" id="WP_164654900.1">
    <property type="nucleotide sequence ID" value="NZ_JAAIJR010000069.1"/>
</dbReference>
<name>A0A6P1DU07_9GAMM</name>
<proteinExistence type="predicted"/>
<dbReference type="SUPFAM" id="SSF53955">
    <property type="entry name" value="Lysozyme-like"/>
    <property type="match status" value="1"/>
</dbReference>
<reference evidence="3" key="1">
    <citation type="journal article" date="2020" name="Microbiol. Resour. Announc.">
        <title>Draft Genome Sequences of Thiorhodococcus mannitoliphagus and Thiorhodococcus minor, Purple Sulfur Photosynthetic Bacteria in the Gammaproteobacterial Family Chromatiaceae.</title>
        <authorList>
            <person name="Aviles F.A."/>
            <person name="Meyer T.E."/>
            <person name="Kyndt J.A."/>
        </authorList>
    </citation>
    <scope>NUCLEOTIDE SEQUENCE [LARGE SCALE GENOMIC DNA]</scope>
    <source>
        <strain evidence="3">DSM 18266</strain>
    </source>
</reference>
<evidence type="ECO:0000256" key="1">
    <source>
        <dbReference type="SAM" id="SignalP"/>
    </source>
</evidence>
<comment type="caution">
    <text evidence="2">The sequence shown here is derived from an EMBL/GenBank/DDBJ whole genome shotgun (WGS) entry which is preliminary data.</text>
</comment>
<feature type="chain" id="PRO_5026930262" evidence="1">
    <location>
        <begin position="23"/>
        <end position="220"/>
    </location>
</feature>
<dbReference type="AlphaFoldDB" id="A0A6P1DU07"/>
<dbReference type="Gene3D" id="1.10.530.10">
    <property type="match status" value="1"/>
</dbReference>
<protein>
    <submittedName>
        <fullName evidence="2">Lytic transglycosylase domain-containing protein</fullName>
    </submittedName>
</protein>
<keyword evidence="1" id="KW-0732">Signal</keyword>
<reference evidence="2 3" key="2">
    <citation type="submission" date="2020-02" db="EMBL/GenBank/DDBJ databases">
        <title>Genome sequences of Thiorhodococcus mannitoliphagus and Thiorhodococcus minor, purple sulfur photosynthetic bacteria in the gammaproteobacterial family, Chromatiaceae.</title>
        <authorList>
            <person name="Aviles F.A."/>
            <person name="Meyer T.E."/>
            <person name="Kyndt J.A."/>
        </authorList>
    </citation>
    <scope>NUCLEOTIDE SEQUENCE [LARGE SCALE GENOMIC DNA]</scope>
    <source>
        <strain evidence="2 3">DSM 18266</strain>
    </source>
</reference>
<dbReference type="InterPro" id="IPR023346">
    <property type="entry name" value="Lysozyme-like_dom_sf"/>
</dbReference>
<dbReference type="EMBL" id="JAAIJR010000069">
    <property type="protein sequence ID" value="NEX21797.1"/>
    <property type="molecule type" value="Genomic_DNA"/>
</dbReference>
<keyword evidence="3" id="KW-1185">Reference proteome</keyword>
<evidence type="ECO:0000313" key="2">
    <source>
        <dbReference type="EMBL" id="NEX21797.1"/>
    </source>
</evidence>
<gene>
    <name evidence="2" type="ORF">G3480_16010</name>
</gene>
<evidence type="ECO:0000313" key="3">
    <source>
        <dbReference type="Proteomes" id="UP000471640"/>
    </source>
</evidence>
<feature type="signal peptide" evidence="1">
    <location>
        <begin position="1"/>
        <end position="22"/>
    </location>
</feature>